<reference evidence="1" key="1">
    <citation type="journal article" date="2021" name="Proc. Natl. Acad. Sci. U.S.A.">
        <title>A Catalog of Tens of Thousands of Viruses from Human Metagenomes Reveals Hidden Associations with Chronic Diseases.</title>
        <authorList>
            <person name="Tisza M.J."/>
            <person name="Buck C.B."/>
        </authorList>
    </citation>
    <scope>NUCLEOTIDE SEQUENCE</scope>
    <source>
        <strain evidence="1">CtFNZ2</strain>
    </source>
</reference>
<dbReference type="EMBL" id="BK014663">
    <property type="protein sequence ID" value="DAD66865.1"/>
    <property type="molecule type" value="Genomic_DNA"/>
</dbReference>
<organism evidence="1">
    <name type="scientific">Siphoviridae sp. ctFNZ2</name>
    <dbReference type="NCBI Taxonomy" id="2823572"/>
    <lineage>
        <taxon>Viruses</taxon>
        <taxon>Duplodnaviria</taxon>
        <taxon>Heunggongvirae</taxon>
        <taxon>Uroviricota</taxon>
        <taxon>Caudoviricetes</taxon>
    </lineage>
</organism>
<evidence type="ECO:0000313" key="1">
    <source>
        <dbReference type="EMBL" id="DAD66865.1"/>
    </source>
</evidence>
<accession>A0A8S5LAD9</accession>
<sequence length="113" mass="13753">MSIINYIEHLAGKDKLEIEFSIHEYIIWAELEYTRNLERELGEKVGFQLHKLLKCYYFETQFSPDSYFRIIDFKFRGFNIVSEIIVNEERIKVTFTKESLYIRVLDNWLTRIC</sequence>
<protein>
    <submittedName>
        <fullName evidence="1">Uncharacterized protein</fullName>
    </submittedName>
</protein>
<name>A0A8S5LAD9_9CAUD</name>
<proteinExistence type="predicted"/>